<keyword evidence="5" id="KW-1185">Reference proteome</keyword>
<comment type="caution">
    <text evidence="4">The sequence shown here is derived from an EMBL/GenBank/DDBJ whole genome shotgun (WGS) entry which is preliminary data.</text>
</comment>
<feature type="region of interest" description="Disordered" evidence="2">
    <location>
        <begin position="82"/>
        <end position="106"/>
    </location>
</feature>
<accession>A0A4Y7TFT2</accession>
<dbReference type="OrthoDB" id="2015405at2759"/>
<dbReference type="SUPFAM" id="SSF50475">
    <property type="entry name" value="FMN-binding split barrel"/>
    <property type="match status" value="1"/>
</dbReference>
<dbReference type="GO" id="GO:0042602">
    <property type="term" value="F:riboflavin reductase (NADPH) activity"/>
    <property type="evidence" value="ECO:0007669"/>
    <property type="project" value="TreeGrafter"/>
</dbReference>
<dbReference type="InterPro" id="IPR050268">
    <property type="entry name" value="NADH-dep_flavin_reductase"/>
</dbReference>
<evidence type="ECO:0000313" key="4">
    <source>
        <dbReference type="EMBL" id="TEB33026.1"/>
    </source>
</evidence>
<evidence type="ECO:0000256" key="2">
    <source>
        <dbReference type="SAM" id="MobiDB-lite"/>
    </source>
</evidence>
<feature type="compositionally biased region" description="Low complexity" evidence="2">
    <location>
        <begin position="82"/>
        <end position="99"/>
    </location>
</feature>
<gene>
    <name evidence="4" type="ORF">FA13DRAFT_1610875</name>
</gene>
<dbReference type="InterPro" id="IPR012349">
    <property type="entry name" value="Split_barrel_FMN-bd"/>
</dbReference>
<proteinExistence type="predicted"/>
<evidence type="ECO:0000313" key="5">
    <source>
        <dbReference type="Proteomes" id="UP000298030"/>
    </source>
</evidence>
<keyword evidence="1" id="KW-0560">Oxidoreductase</keyword>
<dbReference type="InterPro" id="IPR002563">
    <property type="entry name" value="Flavin_Rdtase-like_dom"/>
</dbReference>
<dbReference type="Proteomes" id="UP000298030">
    <property type="component" value="Unassembled WGS sequence"/>
</dbReference>
<evidence type="ECO:0000259" key="3">
    <source>
        <dbReference type="SMART" id="SM00903"/>
    </source>
</evidence>
<name>A0A4Y7TFT2_COPMI</name>
<feature type="non-terminal residue" evidence="4">
    <location>
        <position position="221"/>
    </location>
</feature>
<dbReference type="AlphaFoldDB" id="A0A4Y7TFT2"/>
<dbReference type="Gene3D" id="2.30.110.10">
    <property type="entry name" value="Electron Transport, Fmn-binding Protein, Chain A"/>
    <property type="match status" value="1"/>
</dbReference>
<dbReference type="Pfam" id="PF01613">
    <property type="entry name" value="Flavin_Reduct"/>
    <property type="match status" value="1"/>
</dbReference>
<protein>
    <recommendedName>
        <fullName evidence="3">Flavin reductase like domain-containing protein</fullName>
    </recommendedName>
</protein>
<sequence length="221" mass="23736">SSKDLKSSLRALLREVAQPVAVVTSSKKAQALSSTPSPETTQHHLFHGATLSSFSSISMDPHPLVAFALRVPSRMATTLTALAPTPFSRSSLPPRQPSSGGTDRDPTHLVLNILSSNQHAFACSFSRPDLHPHPFESAPYTLSVDGLPILDRALGALSCKVVARVKLSELGGTEDPLSGIWSHNDGRGVASELFIAQVVRVEDVPNQRAIPLLYRRQGYTS</sequence>
<feature type="domain" description="Flavin reductase like" evidence="3">
    <location>
        <begin position="13"/>
        <end position="221"/>
    </location>
</feature>
<dbReference type="STRING" id="71717.A0A4Y7TFT2"/>
<dbReference type="PANTHER" id="PTHR30466">
    <property type="entry name" value="FLAVIN REDUCTASE"/>
    <property type="match status" value="1"/>
</dbReference>
<evidence type="ECO:0000256" key="1">
    <source>
        <dbReference type="ARBA" id="ARBA00023002"/>
    </source>
</evidence>
<feature type="non-terminal residue" evidence="4">
    <location>
        <position position="1"/>
    </location>
</feature>
<dbReference type="EMBL" id="QPFP01000013">
    <property type="protein sequence ID" value="TEB33026.1"/>
    <property type="molecule type" value="Genomic_DNA"/>
</dbReference>
<dbReference type="GO" id="GO:0010181">
    <property type="term" value="F:FMN binding"/>
    <property type="evidence" value="ECO:0007669"/>
    <property type="project" value="InterPro"/>
</dbReference>
<dbReference type="PANTHER" id="PTHR30466:SF1">
    <property type="entry name" value="FMN REDUCTASE (NADH) RUTF"/>
    <property type="match status" value="1"/>
</dbReference>
<reference evidence="4 5" key="1">
    <citation type="journal article" date="2019" name="Nat. Ecol. Evol.">
        <title>Megaphylogeny resolves global patterns of mushroom evolution.</title>
        <authorList>
            <person name="Varga T."/>
            <person name="Krizsan K."/>
            <person name="Foldi C."/>
            <person name="Dima B."/>
            <person name="Sanchez-Garcia M."/>
            <person name="Sanchez-Ramirez S."/>
            <person name="Szollosi G.J."/>
            <person name="Szarkandi J.G."/>
            <person name="Papp V."/>
            <person name="Albert L."/>
            <person name="Andreopoulos W."/>
            <person name="Angelini C."/>
            <person name="Antonin V."/>
            <person name="Barry K.W."/>
            <person name="Bougher N.L."/>
            <person name="Buchanan P."/>
            <person name="Buyck B."/>
            <person name="Bense V."/>
            <person name="Catcheside P."/>
            <person name="Chovatia M."/>
            <person name="Cooper J."/>
            <person name="Damon W."/>
            <person name="Desjardin D."/>
            <person name="Finy P."/>
            <person name="Geml J."/>
            <person name="Haridas S."/>
            <person name="Hughes K."/>
            <person name="Justo A."/>
            <person name="Karasinski D."/>
            <person name="Kautmanova I."/>
            <person name="Kiss B."/>
            <person name="Kocsube S."/>
            <person name="Kotiranta H."/>
            <person name="LaButti K.M."/>
            <person name="Lechner B.E."/>
            <person name="Liimatainen K."/>
            <person name="Lipzen A."/>
            <person name="Lukacs Z."/>
            <person name="Mihaltcheva S."/>
            <person name="Morgado L.N."/>
            <person name="Niskanen T."/>
            <person name="Noordeloos M.E."/>
            <person name="Ohm R.A."/>
            <person name="Ortiz-Santana B."/>
            <person name="Ovrebo C."/>
            <person name="Racz N."/>
            <person name="Riley R."/>
            <person name="Savchenko A."/>
            <person name="Shiryaev A."/>
            <person name="Soop K."/>
            <person name="Spirin V."/>
            <person name="Szebenyi C."/>
            <person name="Tomsovsky M."/>
            <person name="Tulloss R.E."/>
            <person name="Uehling J."/>
            <person name="Grigoriev I.V."/>
            <person name="Vagvolgyi C."/>
            <person name="Papp T."/>
            <person name="Martin F.M."/>
            <person name="Miettinen O."/>
            <person name="Hibbett D.S."/>
            <person name="Nagy L.G."/>
        </authorList>
    </citation>
    <scope>NUCLEOTIDE SEQUENCE [LARGE SCALE GENOMIC DNA]</scope>
    <source>
        <strain evidence="4 5">FP101781</strain>
    </source>
</reference>
<organism evidence="4 5">
    <name type="scientific">Coprinellus micaceus</name>
    <name type="common">Glistening ink-cap mushroom</name>
    <name type="synonym">Coprinus micaceus</name>
    <dbReference type="NCBI Taxonomy" id="71717"/>
    <lineage>
        <taxon>Eukaryota</taxon>
        <taxon>Fungi</taxon>
        <taxon>Dikarya</taxon>
        <taxon>Basidiomycota</taxon>
        <taxon>Agaricomycotina</taxon>
        <taxon>Agaricomycetes</taxon>
        <taxon>Agaricomycetidae</taxon>
        <taxon>Agaricales</taxon>
        <taxon>Agaricineae</taxon>
        <taxon>Psathyrellaceae</taxon>
        <taxon>Coprinellus</taxon>
    </lineage>
</organism>
<dbReference type="SMART" id="SM00903">
    <property type="entry name" value="Flavin_Reduct"/>
    <property type="match status" value="1"/>
</dbReference>